<sequence>AIFNEDYFENDDPLVSNVINVNIWRSWAAVIDETQKSPDIFFA</sequence>
<feature type="non-terminal residue" evidence="1">
    <location>
        <position position="1"/>
    </location>
</feature>
<gene>
    <name evidence="1" type="ORF">OKA104_LOCUS50361</name>
</gene>
<proteinExistence type="predicted"/>
<organism evidence="1 2">
    <name type="scientific">Adineta steineri</name>
    <dbReference type="NCBI Taxonomy" id="433720"/>
    <lineage>
        <taxon>Eukaryota</taxon>
        <taxon>Metazoa</taxon>
        <taxon>Spiralia</taxon>
        <taxon>Gnathifera</taxon>
        <taxon>Rotifera</taxon>
        <taxon>Eurotatoria</taxon>
        <taxon>Bdelloidea</taxon>
        <taxon>Adinetida</taxon>
        <taxon>Adinetidae</taxon>
        <taxon>Adineta</taxon>
    </lineage>
</organism>
<protein>
    <submittedName>
        <fullName evidence="1">Uncharacterized protein</fullName>
    </submittedName>
</protein>
<reference evidence="1" key="1">
    <citation type="submission" date="2021-02" db="EMBL/GenBank/DDBJ databases">
        <authorList>
            <person name="Nowell W R."/>
        </authorList>
    </citation>
    <scope>NUCLEOTIDE SEQUENCE</scope>
</reference>
<evidence type="ECO:0000313" key="2">
    <source>
        <dbReference type="Proteomes" id="UP000663881"/>
    </source>
</evidence>
<name>A0A820MX58_9BILA</name>
<dbReference type="Proteomes" id="UP000663881">
    <property type="component" value="Unassembled WGS sequence"/>
</dbReference>
<dbReference type="EMBL" id="CAJOAY010025157">
    <property type="protein sequence ID" value="CAF4381027.1"/>
    <property type="molecule type" value="Genomic_DNA"/>
</dbReference>
<dbReference type="AlphaFoldDB" id="A0A820MX58"/>
<accession>A0A820MX58</accession>
<evidence type="ECO:0000313" key="1">
    <source>
        <dbReference type="EMBL" id="CAF4381027.1"/>
    </source>
</evidence>
<comment type="caution">
    <text evidence="1">The sequence shown here is derived from an EMBL/GenBank/DDBJ whole genome shotgun (WGS) entry which is preliminary data.</text>
</comment>